<dbReference type="InterPro" id="IPR036388">
    <property type="entry name" value="WH-like_DNA-bd_sf"/>
</dbReference>
<dbReference type="PANTHER" id="PTHR45526:SF1">
    <property type="entry name" value="TRANSCRIPTIONAL REGULATORY PROTEIN DCUR-RELATED"/>
    <property type="match status" value="1"/>
</dbReference>
<dbReference type="SMART" id="SM00448">
    <property type="entry name" value="REC"/>
    <property type="match status" value="1"/>
</dbReference>
<dbReference type="CDD" id="cd19925">
    <property type="entry name" value="REC_citrate_TCS"/>
    <property type="match status" value="1"/>
</dbReference>
<evidence type="ECO:0000256" key="10">
    <source>
        <dbReference type="PROSITE-ProRule" id="PRU00169"/>
    </source>
</evidence>
<keyword evidence="8 9" id="KW-0804">Transcription</keyword>
<evidence type="ECO:0000256" key="5">
    <source>
        <dbReference type="ARBA" id="ARBA00023015"/>
    </source>
</evidence>
<evidence type="ECO:0000256" key="7">
    <source>
        <dbReference type="ARBA" id="ARBA00023159"/>
    </source>
</evidence>
<dbReference type="Pfam" id="PF09339">
    <property type="entry name" value="HTH_IclR"/>
    <property type="match status" value="1"/>
</dbReference>
<dbReference type="GO" id="GO:0005737">
    <property type="term" value="C:cytoplasm"/>
    <property type="evidence" value="ECO:0007669"/>
    <property type="project" value="UniProtKB-SubCell"/>
</dbReference>
<gene>
    <name evidence="12" type="ORF">FAB82_00490</name>
</gene>
<keyword evidence="4 9" id="KW-0902">Two-component regulatory system</keyword>
<comment type="caution">
    <text evidence="12">The sequence shown here is derived from an EMBL/GenBank/DDBJ whole genome shotgun (WGS) entry which is preliminary data.</text>
</comment>
<dbReference type="SUPFAM" id="SSF46785">
    <property type="entry name" value="Winged helix' DNA-binding domain"/>
    <property type="match status" value="1"/>
</dbReference>
<evidence type="ECO:0000313" key="12">
    <source>
        <dbReference type="EMBL" id="THV43571.1"/>
    </source>
</evidence>
<proteinExistence type="predicted"/>
<keyword evidence="7 9" id="KW-0010">Activator</keyword>
<keyword evidence="6 9" id="KW-0238">DNA-binding</keyword>
<dbReference type="AlphaFoldDB" id="A0A4S8QII8"/>
<evidence type="ECO:0000256" key="8">
    <source>
        <dbReference type="ARBA" id="ARBA00023163"/>
    </source>
</evidence>
<evidence type="ECO:0000313" key="13">
    <source>
        <dbReference type="Proteomes" id="UP000308760"/>
    </source>
</evidence>
<dbReference type="InterPro" id="IPR051271">
    <property type="entry name" value="2C-system_Tx_regulators"/>
</dbReference>
<dbReference type="InterPro" id="IPR024187">
    <property type="entry name" value="Sig_transdc_resp-reg_cit/mal"/>
</dbReference>
<dbReference type="GO" id="GO:0003677">
    <property type="term" value="F:DNA binding"/>
    <property type="evidence" value="ECO:0007669"/>
    <property type="project" value="UniProtKB-KW"/>
</dbReference>
<dbReference type="SUPFAM" id="SSF52172">
    <property type="entry name" value="CheY-like"/>
    <property type="match status" value="1"/>
</dbReference>
<reference evidence="12 13" key="2">
    <citation type="submission" date="2019-05" db="EMBL/GenBank/DDBJ databases">
        <title>Glycomyces buryatensis sp. nov.</title>
        <authorList>
            <person name="Nikitina E."/>
        </authorList>
    </citation>
    <scope>NUCLEOTIDE SEQUENCE [LARGE SCALE GENOMIC DNA]</scope>
    <source>
        <strain evidence="12 13">18</strain>
    </source>
</reference>
<reference evidence="13" key="1">
    <citation type="submission" date="2019-04" db="EMBL/GenBank/DDBJ databases">
        <title>Nocardioides xinjiangensis sp. nov.</title>
        <authorList>
            <person name="Liu S."/>
        </authorList>
    </citation>
    <scope>NUCLEOTIDE SEQUENCE [LARGE SCALE GENOMIC DNA]</scope>
    <source>
        <strain evidence="13">18</strain>
    </source>
</reference>
<organism evidence="12 13">
    <name type="scientific">Glycomyces buryatensis</name>
    <dbReference type="NCBI Taxonomy" id="2570927"/>
    <lineage>
        <taxon>Bacteria</taxon>
        <taxon>Bacillati</taxon>
        <taxon>Actinomycetota</taxon>
        <taxon>Actinomycetes</taxon>
        <taxon>Glycomycetales</taxon>
        <taxon>Glycomycetaceae</taxon>
        <taxon>Glycomyces</taxon>
    </lineage>
</organism>
<protein>
    <recommendedName>
        <fullName evidence="9">Transcriptional regulatory protein</fullName>
    </recommendedName>
</protein>
<dbReference type="OrthoDB" id="7187989at2"/>
<dbReference type="InterPro" id="IPR036390">
    <property type="entry name" value="WH_DNA-bd_sf"/>
</dbReference>
<dbReference type="RefSeq" id="WP_136532569.1">
    <property type="nucleotide sequence ID" value="NZ_STGY01000001.1"/>
</dbReference>
<feature type="domain" description="Response regulatory" evidence="11">
    <location>
        <begin position="3"/>
        <end position="119"/>
    </location>
</feature>
<evidence type="ECO:0000256" key="4">
    <source>
        <dbReference type="ARBA" id="ARBA00023012"/>
    </source>
</evidence>
<dbReference type="InterPro" id="IPR011006">
    <property type="entry name" value="CheY-like_superfamily"/>
</dbReference>
<dbReference type="GO" id="GO:0000156">
    <property type="term" value="F:phosphorelay response regulator activity"/>
    <property type="evidence" value="ECO:0007669"/>
    <property type="project" value="TreeGrafter"/>
</dbReference>
<feature type="modified residue" description="4-aspartylphosphate" evidence="10">
    <location>
        <position position="54"/>
    </location>
</feature>
<evidence type="ECO:0000259" key="11">
    <source>
        <dbReference type="PROSITE" id="PS50110"/>
    </source>
</evidence>
<dbReference type="EMBL" id="STGY01000001">
    <property type="protein sequence ID" value="THV43571.1"/>
    <property type="molecule type" value="Genomic_DNA"/>
</dbReference>
<keyword evidence="5 9" id="KW-0805">Transcription regulation</keyword>
<evidence type="ECO:0000256" key="1">
    <source>
        <dbReference type="ARBA" id="ARBA00004496"/>
    </source>
</evidence>
<comment type="subcellular location">
    <subcellularLocation>
        <location evidence="1 9">Cytoplasm</location>
    </subcellularLocation>
</comment>
<evidence type="ECO:0000256" key="3">
    <source>
        <dbReference type="ARBA" id="ARBA00022553"/>
    </source>
</evidence>
<dbReference type="InterPro" id="IPR005471">
    <property type="entry name" value="Tscrpt_reg_IclR_N"/>
</dbReference>
<dbReference type="GO" id="GO:0003700">
    <property type="term" value="F:DNA-binding transcription factor activity"/>
    <property type="evidence" value="ECO:0007669"/>
    <property type="project" value="InterPro"/>
</dbReference>
<dbReference type="Pfam" id="PF00072">
    <property type="entry name" value="Response_reg"/>
    <property type="match status" value="1"/>
</dbReference>
<accession>A0A4S8QII8</accession>
<dbReference type="PANTHER" id="PTHR45526">
    <property type="entry name" value="TRANSCRIPTIONAL REGULATORY PROTEIN DPIA"/>
    <property type="match status" value="1"/>
</dbReference>
<evidence type="ECO:0000256" key="9">
    <source>
        <dbReference type="PIRNR" id="PIRNR006171"/>
    </source>
</evidence>
<dbReference type="Proteomes" id="UP000308760">
    <property type="component" value="Unassembled WGS sequence"/>
</dbReference>
<evidence type="ECO:0000256" key="2">
    <source>
        <dbReference type="ARBA" id="ARBA00022490"/>
    </source>
</evidence>
<keyword evidence="2 9" id="KW-0963">Cytoplasm</keyword>
<dbReference type="Gene3D" id="3.40.50.2300">
    <property type="match status" value="1"/>
</dbReference>
<dbReference type="PROSITE" id="PS50110">
    <property type="entry name" value="RESPONSE_REGULATORY"/>
    <property type="match status" value="1"/>
</dbReference>
<dbReference type="Gene3D" id="1.10.10.10">
    <property type="entry name" value="Winged helix-like DNA-binding domain superfamily/Winged helix DNA-binding domain"/>
    <property type="match status" value="1"/>
</dbReference>
<keyword evidence="13" id="KW-1185">Reference proteome</keyword>
<dbReference type="InterPro" id="IPR001789">
    <property type="entry name" value="Sig_transdc_resp-reg_receiver"/>
</dbReference>
<dbReference type="PIRSF" id="PIRSF006171">
    <property type="entry name" value="RR_citrat_malat"/>
    <property type="match status" value="1"/>
</dbReference>
<evidence type="ECO:0000256" key="6">
    <source>
        <dbReference type="ARBA" id="ARBA00023125"/>
    </source>
</evidence>
<sequence>MIETLIVEDDPRLAEAHVLYTDRVPGFHAAGSVHSGREAMEFLRRERVDLVLLDFYLPDMGGLEVCRALRAAGLDVDVIAVTSAADTQTVRAAVAHGVVQYLIKPFTFASFRDKLERYAEYRDRLAPTGGETAQHEVDRAFSALRTSTGGPLPKGFSPDTLAIVVGALESASGPRSASEIAAAAGMARVTARRYLELLADRGTVERQPRYGGTGRPEHGYRLRG</sequence>
<name>A0A4S8QII8_9ACTN</name>
<keyword evidence="3 10" id="KW-0597">Phosphoprotein</keyword>